<keyword evidence="1" id="KW-0175">Coiled coil</keyword>
<dbReference type="InterPro" id="IPR027417">
    <property type="entry name" value="P-loop_NTPase"/>
</dbReference>
<evidence type="ECO:0000256" key="1">
    <source>
        <dbReference type="SAM" id="Coils"/>
    </source>
</evidence>
<keyword evidence="3" id="KW-1185">Reference proteome</keyword>
<evidence type="ECO:0000313" key="3">
    <source>
        <dbReference type="Proteomes" id="UP000290191"/>
    </source>
</evidence>
<protein>
    <recommendedName>
        <fullName evidence="4">DUF3732 domain-containing protein</fullName>
    </recommendedName>
</protein>
<accession>A0A4Q0Y6U2</accession>
<dbReference type="AlphaFoldDB" id="A0A4Q0Y6U2"/>
<feature type="coiled-coil region" evidence="1">
    <location>
        <begin position="374"/>
        <end position="415"/>
    </location>
</feature>
<comment type="caution">
    <text evidence="2">The sequence shown here is derived from an EMBL/GenBank/DDBJ whole genome shotgun (WGS) entry which is preliminary data.</text>
</comment>
<organism evidence="2 3">
    <name type="scientific">Halarcobacter anaerophilus</name>
    <dbReference type="NCBI Taxonomy" id="877500"/>
    <lineage>
        <taxon>Bacteria</taxon>
        <taxon>Pseudomonadati</taxon>
        <taxon>Campylobacterota</taxon>
        <taxon>Epsilonproteobacteria</taxon>
        <taxon>Campylobacterales</taxon>
        <taxon>Arcobacteraceae</taxon>
        <taxon>Halarcobacter</taxon>
    </lineage>
</organism>
<proteinExistence type="predicted"/>
<sequence length="659" mass="77368">MKSYVKHIGVVDKNNNIHSVEFTKGVNVITGRSSTGKSAMIEIFDYCMGSSEFNIPSGEITDKADIYFIVLSIKEVFLVLGRMEDSTKIFLKEEQQLPDIEFLNKEYFESKYFTSDFNVNLGHYFGLDINDIDEDKEVLQYTRKKGRPSIRNFIPYLLQHQNLIANKHSLFYRFDQKERREQTIDQFKIFAGFVTQEYYILKQNLADSERKLKKFEKEQESINYQRDFNARRLNILLEEYETISGTKLLEENATIILSNPANYLDKLDAKSILIKEDSDNSIEKLLLLKEEYNKLLSEKRKLVYKYRNIDSSTKYAKQYKEELANNKNTIKAIIHSSKCPFCNEKSKSTMSEANQLEEAINWLNDELKKSPYLLDSFESDKNEVKRKIAEIDNNLKNKKKEMETLEKITENLAKNKSLNEQTLKAKLKIENLLESLLNKRDNSLEKDIKEVKKDIKGFKTSLKSKFDIDKKIQETETYINNEMKEIGKNFYFEKSYKPINLRFSLDSFDLWHEKEDGSKVYLRSMGSGANWLYSHLTLFLAIHKFFSLRGRDSLVPQILFLDQPTQVYFPTTIKDNEDEFSAQKIEEKKGDVNSNLDEDMEAVTNIFNQFVSYCKNTQKETGIEPQIIIIDHADHLDLENEDFENLVNGRRWRNRGFIN</sequence>
<dbReference type="Gene3D" id="3.40.50.300">
    <property type="entry name" value="P-loop containing nucleotide triphosphate hydrolases"/>
    <property type="match status" value="1"/>
</dbReference>
<dbReference type="Pfam" id="PF12532">
    <property type="entry name" value="DUF3732"/>
    <property type="match status" value="1"/>
</dbReference>
<dbReference type="Proteomes" id="UP000290191">
    <property type="component" value="Unassembled WGS sequence"/>
</dbReference>
<gene>
    <name evidence="2" type="ORF">CRV06_01180</name>
</gene>
<feature type="coiled-coil region" evidence="1">
    <location>
        <begin position="198"/>
        <end position="225"/>
    </location>
</feature>
<evidence type="ECO:0008006" key="4">
    <source>
        <dbReference type="Google" id="ProtNLM"/>
    </source>
</evidence>
<reference evidence="2 3" key="1">
    <citation type="submission" date="2017-10" db="EMBL/GenBank/DDBJ databases">
        <title>Genomics of the genus Arcobacter.</title>
        <authorList>
            <person name="Perez-Cataluna A."/>
            <person name="Figueras M.J."/>
        </authorList>
    </citation>
    <scope>NUCLEOTIDE SEQUENCE [LARGE SCALE GENOMIC DNA]</scope>
    <source>
        <strain evidence="2 3">DSM 24636</strain>
    </source>
</reference>
<name>A0A4Q0Y6U2_9BACT</name>
<evidence type="ECO:0000313" key="2">
    <source>
        <dbReference type="EMBL" id="RXJ64599.1"/>
    </source>
</evidence>
<dbReference type="OrthoDB" id="103556at2"/>
<dbReference type="InterPro" id="IPR022205">
    <property type="entry name" value="DUF3732"/>
</dbReference>
<dbReference type="EMBL" id="PDKO01000001">
    <property type="protein sequence ID" value="RXJ64599.1"/>
    <property type="molecule type" value="Genomic_DNA"/>
</dbReference>